<keyword evidence="2" id="KW-1185">Reference proteome</keyword>
<sequence length="38" mass="4036">MISRLPNLWSAGKADQFSIAAVRGDECSIVDAVIAVQC</sequence>
<dbReference type="Proteomes" id="UP000253606">
    <property type="component" value="Chromosome"/>
</dbReference>
<dbReference type="KEGG" id="abas:ACPOL_5448"/>
<dbReference type="AlphaFoldDB" id="A0A2Z5G7Z5"/>
<evidence type="ECO:0000313" key="2">
    <source>
        <dbReference type="Proteomes" id="UP000253606"/>
    </source>
</evidence>
<proteinExistence type="predicted"/>
<gene>
    <name evidence="1" type="ORF">ACPOL_5448</name>
</gene>
<reference evidence="1 2" key="1">
    <citation type="journal article" date="2018" name="Front. Microbiol.">
        <title>Hydrolytic Capabilities as a Key to Environmental Success: Chitinolytic and Cellulolytic Acidobacteria From Acidic Sub-arctic Soils and Boreal Peatlands.</title>
        <authorList>
            <person name="Belova S.E."/>
            <person name="Ravin N.V."/>
            <person name="Pankratov T.A."/>
            <person name="Rakitin A.L."/>
            <person name="Ivanova A.A."/>
            <person name="Beletsky A.V."/>
            <person name="Mardanov A.V."/>
            <person name="Sinninghe Damste J.S."/>
            <person name="Dedysh S.N."/>
        </authorList>
    </citation>
    <scope>NUCLEOTIDE SEQUENCE [LARGE SCALE GENOMIC DNA]</scope>
    <source>
        <strain evidence="1 2">SBC82</strain>
    </source>
</reference>
<accession>A0A2Z5G7Z5</accession>
<protein>
    <submittedName>
        <fullName evidence="1">Uncharacterized protein</fullName>
    </submittedName>
</protein>
<organism evidence="1 2">
    <name type="scientific">Acidisarcina polymorpha</name>
    <dbReference type="NCBI Taxonomy" id="2211140"/>
    <lineage>
        <taxon>Bacteria</taxon>
        <taxon>Pseudomonadati</taxon>
        <taxon>Acidobacteriota</taxon>
        <taxon>Terriglobia</taxon>
        <taxon>Terriglobales</taxon>
        <taxon>Acidobacteriaceae</taxon>
        <taxon>Acidisarcina</taxon>
    </lineage>
</organism>
<evidence type="ECO:0000313" key="1">
    <source>
        <dbReference type="EMBL" id="AXC14696.1"/>
    </source>
</evidence>
<dbReference type="EMBL" id="CP030840">
    <property type="protein sequence ID" value="AXC14696.1"/>
    <property type="molecule type" value="Genomic_DNA"/>
</dbReference>
<name>A0A2Z5G7Z5_9BACT</name>